<dbReference type="AlphaFoldDB" id="A0A7K3WPQ3"/>
<reference evidence="1 2" key="1">
    <citation type="submission" date="2020-02" db="EMBL/GenBank/DDBJ databases">
        <title>Out from the shadows clarifying the taxonomy of the family Cryomorphaceae and related taxa by utilizing the GTDB taxonomic framework.</title>
        <authorList>
            <person name="Bowman J.P."/>
        </authorList>
    </citation>
    <scope>NUCLEOTIDE SEQUENCE [LARGE SCALE GENOMIC DNA]</scope>
    <source>
        <strain evidence="1 2">QSSC 1-22</strain>
    </source>
</reference>
<comment type="caution">
    <text evidence="1">The sequence shown here is derived from an EMBL/GenBank/DDBJ whole genome shotgun (WGS) entry which is preliminary data.</text>
</comment>
<proteinExistence type="predicted"/>
<dbReference type="EMBL" id="JAAGVY010000013">
    <property type="protein sequence ID" value="NEN23627.1"/>
    <property type="molecule type" value="Genomic_DNA"/>
</dbReference>
<accession>A0A7K3WPQ3</accession>
<sequence length="86" mass="10247">MRIVKDIPHPRFKITVFSWNNKYIIKIEDAHLEQIYKIDEAQVSSLAEFENILSTPFLLKVLKRFSDMSEDFSEAWNYRFSTSNSK</sequence>
<evidence type="ECO:0000313" key="1">
    <source>
        <dbReference type="EMBL" id="NEN23627.1"/>
    </source>
</evidence>
<evidence type="ECO:0000313" key="2">
    <source>
        <dbReference type="Proteomes" id="UP000486602"/>
    </source>
</evidence>
<organism evidence="1 2">
    <name type="scientific">Cryomorpha ignava</name>
    <dbReference type="NCBI Taxonomy" id="101383"/>
    <lineage>
        <taxon>Bacteria</taxon>
        <taxon>Pseudomonadati</taxon>
        <taxon>Bacteroidota</taxon>
        <taxon>Flavobacteriia</taxon>
        <taxon>Flavobacteriales</taxon>
        <taxon>Cryomorphaceae</taxon>
        <taxon>Cryomorpha</taxon>
    </lineage>
</organism>
<dbReference type="RefSeq" id="WP_163285022.1">
    <property type="nucleotide sequence ID" value="NZ_JAAGVY010000013.1"/>
</dbReference>
<protein>
    <submittedName>
        <fullName evidence="1">Uncharacterized protein</fullName>
    </submittedName>
</protein>
<gene>
    <name evidence="1" type="ORF">G3O08_08945</name>
</gene>
<name>A0A7K3WPQ3_9FLAO</name>
<dbReference type="Proteomes" id="UP000486602">
    <property type="component" value="Unassembled WGS sequence"/>
</dbReference>
<keyword evidence="2" id="KW-1185">Reference proteome</keyword>